<dbReference type="Proteomes" id="UP000595847">
    <property type="component" value="Chromosome"/>
</dbReference>
<dbReference type="EMBL" id="CP066308">
    <property type="protein sequence ID" value="QQE74766.1"/>
    <property type="molecule type" value="Genomic_DNA"/>
</dbReference>
<evidence type="ECO:0000313" key="1">
    <source>
        <dbReference type="EMBL" id="QQE74766.1"/>
    </source>
</evidence>
<accession>A0A7T5ELJ0</accession>
<keyword evidence="4" id="KW-1185">Reference proteome</keyword>
<reference evidence="1 3" key="1">
    <citation type="submission" date="2020-12" db="EMBL/GenBank/DDBJ databases">
        <title>strain FJAT-54423T represents a novel species of the genus Brevibacillus.</title>
        <authorList>
            <person name="Tang R."/>
        </authorList>
    </citation>
    <scope>NUCLEOTIDE SEQUENCE [LARGE SCALE GENOMIC DNA]</scope>
    <source>
        <strain evidence="1 3">FJAT-54423</strain>
    </source>
</reference>
<reference evidence="2" key="2">
    <citation type="submission" date="2021-04" db="EMBL/GenBank/DDBJ databases">
        <title>Brevibacillus composti FJAT-54423, complete genome.</title>
        <authorList>
            <person name="Tang R."/>
        </authorList>
    </citation>
    <scope>NUCLEOTIDE SEQUENCE</scope>
    <source>
        <strain evidence="2">FJAT-54424</strain>
    </source>
</reference>
<name>A0A7T5ELJ0_9BACL</name>
<gene>
    <name evidence="1" type="ORF">JD108_01915</name>
    <name evidence="2" type="ORF">KDJ56_01915</name>
</gene>
<dbReference type="InterPro" id="IPR003795">
    <property type="entry name" value="DUF192"/>
</dbReference>
<dbReference type="Gene3D" id="2.60.120.1140">
    <property type="entry name" value="Protein of unknown function DUF192"/>
    <property type="match status" value="1"/>
</dbReference>
<organism evidence="1 3">
    <name type="scientific">Brevibacillus composti</name>
    <dbReference type="NCBI Taxonomy" id="2796470"/>
    <lineage>
        <taxon>Bacteria</taxon>
        <taxon>Bacillati</taxon>
        <taxon>Bacillota</taxon>
        <taxon>Bacilli</taxon>
        <taxon>Bacillales</taxon>
        <taxon>Paenibacillaceae</taxon>
        <taxon>Brevibacillus</taxon>
    </lineage>
</organism>
<dbReference type="Pfam" id="PF02643">
    <property type="entry name" value="DUF192"/>
    <property type="match status" value="1"/>
</dbReference>
<dbReference type="InterPro" id="IPR038695">
    <property type="entry name" value="Saro_0823-like_sf"/>
</dbReference>
<sequence length="115" mass="12800">MKIFNITKRQWIAENAACADTAVKRLVGLLGKSTLSPGEALVIRPCQAVHTWFMRFSIDCLFVDQEGKIVHLICDLAPWRFSPFIKNAACVIELPPHTISATGTEIGDRLEMTKS</sequence>
<evidence type="ECO:0000313" key="4">
    <source>
        <dbReference type="Proteomes" id="UP000677234"/>
    </source>
</evidence>
<evidence type="ECO:0000313" key="3">
    <source>
        <dbReference type="Proteomes" id="UP000595847"/>
    </source>
</evidence>
<dbReference type="RefSeq" id="WP_198828336.1">
    <property type="nucleotide sequence ID" value="NZ_CP066308.1"/>
</dbReference>
<evidence type="ECO:0000313" key="2">
    <source>
        <dbReference type="EMBL" id="QUO41851.1"/>
    </source>
</evidence>
<dbReference type="AlphaFoldDB" id="A0A7T5ELJ0"/>
<dbReference type="KEGG" id="bcop:JD108_01915"/>
<proteinExistence type="predicted"/>
<protein>
    <submittedName>
        <fullName evidence="1">DUF192 domain-containing protein</fullName>
    </submittedName>
</protein>
<dbReference type="Proteomes" id="UP000677234">
    <property type="component" value="Chromosome"/>
</dbReference>
<dbReference type="EMBL" id="CP073708">
    <property type="protein sequence ID" value="QUO41851.1"/>
    <property type="molecule type" value="Genomic_DNA"/>
</dbReference>